<evidence type="ECO:0000256" key="8">
    <source>
        <dbReference type="ARBA" id="ARBA00022794"/>
    </source>
</evidence>
<comment type="caution">
    <text evidence="19">The sequence shown here is derived from an EMBL/GenBank/DDBJ whole genome shotgun (WGS) entry which is preliminary data.</text>
</comment>
<evidence type="ECO:0000256" key="4">
    <source>
        <dbReference type="ARBA" id="ARBA00022553"/>
    </source>
</evidence>
<evidence type="ECO:0000256" key="2">
    <source>
        <dbReference type="ARBA" id="ARBA00004123"/>
    </source>
</evidence>
<feature type="region of interest" description="Disordered" evidence="17">
    <location>
        <begin position="98"/>
        <end position="134"/>
    </location>
</feature>
<keyword evidence="12" id="KW-0539">Nucleus</keyword>
<evidence type="ECO:0000256" key="15">
    <source>
        <dbReference type="ARBA" id="ARBA00061715"/>
    </source>
</evidence>
<gene>
    <name evidence="19" type="ORF">CHS0354_036596</name>
</gene>
<organism evidence="19 20">
    <name type="scientific">Potamilus streckersoni</name>
    <dbReference type="NCBI Taxonomy" id="2493646"/>
    <lineage>
        <taxon>Eukaryota</taxon>
        <taxon>Metazoa</taxon>
        <taxon>Spiralia</taxon>
        <taxon>Lophotrochozoa</taxon>
        <taxon>Mollusca</taxon>
        <taxon>Bivalvia</taxon>
        <taxon>Autobranchia</taxon>
        <taxon>Heteroconchia</taxon>
        <taxon>Palaeoheterodonta</taxon>
        <taxon>Unionida</taxon>
        <taxon>Unionoidea</taxon>
        <taxon>Unionidae</taxon>
        <taxon>Ambleminae</taxon>
        <taxon>Lampsilini</taxon>
        <taxon>Potamilus</taxon>
    </lineage>
</organism>
<dbReference type="PANTHER" id="PTHR21715">
    <property type="entry name" value="RH04127P"/>
    <property type="match status" value="1"/>
</dbReference>
<evidence type="ECO:0000256" key="5">
    <source>
        <dbReference type="ARBA" id="ARBA00022618"/>
    </source>
</evidence>
<evidence type="ECO:0000256" key="14">
    <source>
        <dbReference type="ARBA" id="ARBA00056906"/>
    </source>
</evidence>
<evidence type="ECO:0000256" key="1">
    <source>
        <dbReference type="ARBA" id="ARBA00004114"/>
    </source>
</evidence>
<evidence type="ECO:0000256" key="10">
    <source>
        <dbReference type="ARBA" id="ARBA00023204"/>
    </source>
</evidence>
<dbReference type="GO" id="GO:0097539">
    <property type="term" value="C:ciliary transition fiber"/>
    <property type="evidence" value="ECO:0007669"/>
    <property type="project" value="UniProtKB-ARBA"/>
</dbReference>
<keyword evidence="10" id="KW-0234">DNA repair</keyword>
<comment type="subunit">
    <text evidence="15">Interacts (via N-terminus) with ATRIP. Interacts with ATM, ATR and MDC1. Interacts with XPA (via N-terminus) upon UV irradiation. Interacts with CEP83, CCDC92, TTBK2, DVL3, NPHP3 and weakly with NPHP4. Interacts with DZIP1.</text>
</comment>
<reference evidence="19" key="3">
    <citation type="submission" date="2023-05" db="EMBL/GenBank/DDBJ databases">
        <authorList>
            <person name="Smith C.H."/>
        </authorList>
    </citation>
    <scope>NUCLEOTIDE SEQUENCE</scope>
    <source>
        <strain evidence="19">CHS0354</strain>
        <tissue evidence="19">Mantle</tissue>
    </source>
</reference>
<reference evidence="19" key="1">
    <citation type="journal article" date="2021" name="Genome Biol. Evol.">
        <title>A High-Quality Reference Genome for a Parasitic Bivalve with Doubly Uniparental Inheritance (Bivalvia: Unionida).</title>
        <authorList>
            <person name="Smith C.H."/>
        </authorList>
    </citation>
    <scope>NUCLEOTIDE SEQUENCE</scope>
    <source>
        <strain evidence="19">CHS0354</strain>
    </source>
</reference>
<name>A0AAE0TFE0_9BIVA</name>
<keyword evidence="20" id="KW-1185">Reference proteome</keyword>
<dbReference type="GO" id="GO:0051301">
    <property type="term" value="P:cell division"/>
    <property type="evidence" value="ECO:0007669"/>
    <property type="project" value="UniProtKB-KW"/>
</dbReference>
<sequence>MMINDLLILEEDYDENYEPNDEDLYEYATIIGIDPIKEPHLLWIAREGINAPLPEHWKPCQDPNQDIYYFNFATGESIWDHPCDEFYRKMVIDERKKLASSGGQKNKHKVDKGDKKNKGEKAGKPGSSKMDTTSKMMINDLLILEEDYDENYGLNDEGGQKNKDKVDKGDKKNKGEKAGKPRSSKSLVPLKAEQSRGIPSLLKKTALEPMKSSGAQLAPLRTFRRKQGPDERPERPHSRMMFEMVQDVTALGYEESEQGSVKGKIESKSDCDGYENDA</sequence>
<dbReference type="PROSITE" id="PS50020">
    <property type="entry name" value="WW_DOMAIN_2"/>
    <property type="match status" value="1"/>
</dbReference>
<dbReference type="GO" id="GO:0006281">
    <property type="term" value="P:DNA repair"/>
    <property type="evidence" value="ECO:0007669"/>
    <property type="project" value="UniProtKB-KW"/>
</dbReference>
<feature type="compositionally biased region" description="Basic and acidic residues" evidence="17">
    <location>
        <begin position="158"/>
        <end position="179"/>
    </location>
</feature>
<reference evidence="19" key="2">
    <citation type="journal article" date="2021" name="Genome Biol. Evol.">
        <title>Developing a high-quality reference genome for a parasitic bivalve with doubly uniparental inheritance (Bivalvia: Unionida).</title>
        <authorList>
            <person name="Smith C.H."/>
        </authorList>
    </citation>
    <scope>NUCLEOTIDE SEQUENCE</scope>
    <source>
        <strain evidence="19">CHS0354</strain>
        <tissue evidence="19">Mantle</tissue>
    </source>
</reference>
<feature type="compositionally biased region" description="Basic and acidic residues" evidence="17">
    <location>
        <begin position="227"/>
        <end position="237"/>
    </location>
</feature>
<keyword evidence="3" id="KW-0963">Cytoplasm</keyword>
<dbReference type="CDD" id="cd00201">
    <property type="entry name" value="WW"/>
    <property type="match status" value="1"/>
</dbReference>
<keyword evidence="9" id="KW-0175">Coiled coil</keyword>
<dbReference type="Pfam" id="PF00397">
    <property type="entry name" value="WW"/>
    <property type="match status" value="1"/>
</dbReference>
<feature type="region of interest" description="Disordered" evidence="17">
    <location>
        <begin position="254"/>
        <end position="278"/>
    </location>
</feature>
<evidence type="ECO:0000313" key="20">
    <source>
        <dbReference type="Proteomes" id="UP001195483"/>
    </source>
</evidence>
<evidence type="ECO:0000259" key="18">
    <source>
        <dbReference type="PROSITE" id="PS50020"/>
    </source>
</evidence>
<dbReference type="InterPro" id="IPR036020">
    <property type="entry name" value="WW_dom_sf"/>
</dbReference>
<dbReference type="GO" id="GO:0005634">
    <property type="term" value="C:nucleus"/>
    <property type="evidence" value="ECO:0007669"/>
    <property type="project" value="UniProtKB-SubCell"/>
</dbReference>
<keyword evidence="7" id="KW-0498">Mitosis</keyword>
<dbReference type="SUPFAM" id="SSF51045">
    <property type="entry name" value="WW domain"/>
    <property type="match status" value="1"/>
</dbReference>
<evidence type="ECO:0000256" key="3">
    <source>
        <dbReference type="ARBA" id="ARBA00022490"/>
    </source>
</evidence>
<keyword evidence="13" id="KW-0131">Cell cycle</keyword>
<dbReference type="Proteomes" id="UP001195483">
    <property type="component" value="Unassembled WGS sequence"/>
</dbReference>
<evidence type="ECO:0000256" key="6">
    <source>
        <dbReference type="ARBA" id="ARBA00022763"/>
    </source>
</evidence>
<dbReference type="AlphaFoldDB" id="A0AAE0TFE0"/>
<dbReference type="InterPro" id="IPR001202">
    <property type="entry name" value="WW_dom"/>
</dbReference>
<comment type="subcellular location">
    <subcellularLocation>
        <location evidence="1">Cytoplasm</location>
        <location evidence="1">Cytoskeleton</location>
        <location evidence="1">Microtubule organizing center</location>
        <location evidence="1">Centrosome</location>
        <location evidence="1">Centriole</location>
    </subcellularLocation>
    <subcellularLocation>
        <location evidence="2">Nucleus</location>
    </subcellularLocation>
</comment>
<comment type="function">
    <text evidence="14">Plays a role in microtubule organization and/or maintenance for the formation of primary cilia (PC), a microtubule-based structure that protrudes from the surface of epithelial cells. Plays a critical role in G2/M checkpoint and nuclear divisions. A key player in the DNA damage-activated ATR/ATM signaling cascade since it is required for the proper phosphorylation of H2AX, RPA, CHEK2 and CHEK1. Plays a critical role in chromosome segregation, acting as a mediator required for the maintenance of genomic stability through modulation of MDC1, RPA and CHEK1.</text>
</comment>
<keyword evidence="8" id="KW-0970">Cilium biogenesis/degradation</keyword>
<evidence type="ECO:0000256" key="9">
    <source>
        <dbReference type="ARBA" id="ARBA00023054"/>
    </source>
</evidence>
<keyword evidence="4" id="KW-0597">Phosphoprotein</keyword>
<feature type="compositionally biased region" description="Basic and acidic residues" evidence="17">
    <location>
        <begin position="111"/>
        <end position="123"/>
    </location>
</feature>
<evidence type="ECO:0000256" key="17">
    <source>
        <dbReference type="SAM" id="MobiDB-lite"/>
    </source>
</evidence>
<evidence type="ECO:0000256" key="7">
    <source>
        <dbReference type="ARBA" id="ARBA00022776"/>
    </source>
</evidence>
<feature type="region of interest" description="Disordered" evidence="17">
    <location>
        <begin position="152"/>
        <end position="240"/>
    </location>
</feature>
<feature type="domain" description="WW" evidence="18">
    <location>
        <begin position="51"/>
        <end position="84"/>
    </location>
</feature>
<dbReference type="GO" id="GO:0005814">
    <property type="term" value="C:centriole"/>
    <property type="evidence" value="ECO:0007669"/>
    <property type="project" value="UniProtKB-SubCell"/>
</dbReference>
<accession>A0AAE0TFE0</accession>
<protein>
    <recommendedName>
        <fullName evidence="16">Centrosomal protein of 164 kDa</fullName>
    </recommendedName>
</protein>
<dbReference type="FunFam" id="3.30.1470.10:FF:000001">
    <property type="entry name" value="Centrosomal protein of 164 kDa"/>
    <property type="match status" value="1"/>
</dbReference>
<keyword evidence="5" id="KW-0132">Cell division</keyword>
<evidence type="ECO:0000256" key="12">
    <source>
        <dbReference type="ARBA" id="ARBA00023242"/>
    </source>
</evidence>
<evidence type="ECO:0000256" key="13">
    <source>
        <dbReference type="ARBA" id="ARBA00023306"/>
    </source>
</evidence>
<evidence type="ECO:0000256" key="11">
    <source>
        <dbReference type="ARBA" id="ARBA00023212"/>
    </source>
</evidence>
<keyword evidence="11" id="KW-0206">Cytoskeleton</keyword>
<proteinExistence type="predicted"/>
<dbReference type="EMBL" id="JAEAOA010002143">
    <property type="protein sequence ID" value="KAK3609357.1"/>
    <property type="molecule type" value="Genomic_DNA"/>
</dbReference>
<dbReference type="GO" id="GO:0030030">
    <property type="term" value="P:cell projection organization"/>
    <property type="evidence" value="ECO:0007669"/>
    <property type="project" value="UniProtKB-KW"/>
</dbReference>
<dbReference type="PANTHER" id="PTHR21715:SF0">
    <property type="entry name" value="RH04127P"/>
    <property type="match status" value="1"/>
</dbReference>
<keyword evidence="6" id="KW-0227">DNA damage</keyword>
<dbReference type="Gene3D" id="3.30.1470.10">
    <property type="entry name" value="Photosystem I PsaD, reaction center subunit II"/>
    <property type="match status" value="1"/>
</dbReference>
<evidence type="ECO:0000256" key="16">
    <source>
        <dbReference type="ARBA" id="ARBA00067900"/>
    </source>
</evidence>
<evidence type="ECO:0000313" key="19">
    <source>
        <dbReference type="EMBL" id="KAK3609357.1"/>
    </source>
</evidence>
<dbReference type="SMART" id="SM00456">
    <property type="entry name" value="WW"/>
    <property type="match status" value="1"/>
</dbReference>
<dbReference type="InterPro" id="IPR053233">
    <property type="entry name" value="ABRA-related"/>
</dbReference>